<protein>
    <submittedName>
        <fullName evidence="1">Uncharacterized protein</fullName>
    </submittedName>
</protein>
<keyword evidence="2" id="KW-1185">Reference proteome</keyword>
<reference evidence="1 2" key="1">
    <citation type="submission" date="2019-05" db="EMBL/GenBank/DDBJ databases">
        <title>Another draft genome of Portunus trituberculatus and its Hox gene families provides insights of decapod evolution.</title>
        <authorList>
            <person name="Jeong J.-H."/>
            <person name="Song I."/>
            <person name="Kim S."/>
            <person name="Choi T."/>
            <person name="Kim D."/>
            <person name="Ryu S."/>
            <person name="Kim W."/>
        </authorList>
    </citation>
    <scope>NUCLEOTIDE SEQUENCE [LARGE SCALE GENOMIC DNA]</scope>
    <source>
        <tissue evidence="1">Muscle</tissue>
    </source>
</reference>
<evidence type="ECO:0000313" key="2">
    <source>
        <dbReference type="Proteomes" id="UP000324222"/>
    </source>
</evidence>
<dbReference type="EMBL" id="VSRR010083870">
    <property type="protein sequence ID" value="MPC90286.1"/>
    <property type="molecule type" value="Genomic_DNA"/>
</dbReference>
<dbReference type="AlphaFoldDB" id="A0A5B7J8D8"/>
<dbReference type="Proteomes" id="UP000324222">
    <property type="component" value="Unassembled WGS sequence"/>
</dbReference>
<organism evidence="1 2">
    <name type="scientific">Portunus trituberculatus</name>
    <name type="common">Swimming crab</name>
    <name type="synonym">Neptunus trituberculatus</name>
    <dbReference type="NCBI Taxonomy" id="210409"/>
    <lineage>
        <taxon>Eukaryota</taxon>
        <taxon>Metazoa</taxon>
        <taxon>Ecdysozoa</taxon>
        <taxon>Arthropoda</taxon>
        <taxon>Crustacea</taxon>
        <taxon>Multicrustacea</taxon>
        <taxon>Malacostraca</taxon>
        <taxon>Eumalacostraca</taxon>
        <taxon>Eucarida</taxon>
        <taxon>Decapoda</taxon>
        <taxon>Pleocyemata</taxon>
        <taxon>Brachyura</taxon>
        <taxon>Eubrachyura</taxon>
        <taxon>Portunoidea</taxon>
        <taxon>Portunidae</taxon>
        <taxon>Portuninae</taxon>
        <taxon>Portunus</taxon>
    </lineage>
</organism>
<sequence>MGGVISSTPTVARICLAHTHAQASLVSPYAATPALTNKVIQEMLIYALRRNLTGEEAEGEGI</sequence>
<gene>
    <name evidence="1" type="ORF">E2C01_085263</name>
</gene>
<accession>A0A5B7J8D8</accession>
<proteinExistence type="predicted"/>
<comment type="caution">
    <text evidence="1">The sequence shown here is derived from an EMBL/GenBank/DDBJ whole genome shotgun (WGS) entry which is preliminary data.</text>
</comment>
<name>A0A5B7J8D8_PORTR</name>
<evidence type="ECO:0000313" key="1">
    <source>
        <dbReference type="EMBL" id="MPC90286.1"/>
    </source>
</evidence>